<keyword evidence="8 12" id="KW-0479">Metal-binding</keyword>
<keyword evidence="9 12" id="KW-0255">Endonuclease</keyword>
<dbReference type="GO" id="GO:0004523">
    <property type="term" value="F:RNA-DNA hybrid ribonuclease activity"/>
    <property type="evidence" value="ECO:0007669"/>
    <property type="project" value="UniProtKB-UniRule"/>
</dbReference>
<comment type="catalytic activity">
    <reaction evidence="1 12 13">
        <text>Endonucleolytic cleavage to 5'-phosphomonoester.</text>
        <dbReference type="EC" id="3.1.26.4"/>
    </reaction>
</comment>
<name>A0A1F6DCB6_9BACT</name>
<dbReference type="InterPro" id="IPR036397">
    <property type="entry name" value="RNaseH_sf"/>
</dbReference>
<evidence type="ECO:0000256" key="2">
    <source>
        <dbReference type="ARBA" id="ARBA00001946"/>
    </source>
</evidence>
<dbReference type="PANTHER" id="PTHR10954:SF18">
    <property type="entry name" value="RIBONUCLEASE HII"/>
    <property type="match status" value="1"/>
</dbReference>
<evidence type="ECO:0000256" key="9">
    <source>
        <dbReference type="ARBA" id="ARBA00022759"/>
    </source>
</evidence>
<dbReference type="AlphaFoldDB" id="A0A1F6DCB6"/>
<comment type="cofactor">
    <cofactor evidence="2">
        <name>Mg(2+)</name>
        <dbReference type="ChEBI" id="CHEBI:18420"/>
    </cofactor>
</comment>
<feature type="domain" description="RNase H type-2" evidence="14">
    <location>
        <begin position="2"/>
        <end position="200"/>
    </location>
</feature>
<dbReference type="GO" id="GO:0046872">
    <property type="term" value="F:metal ion binding"/>
    <property type="evidence" value="ECO:0007669"/>
    <property type="project" value="UniProtKB-KW"/>
</dbReference>
<reference evidence="15 16" key="1">
    <citation type="journal article" date="2016" name="Nat. Commun.">
        <title>Thousands of microbial genomes shed light on interconnected biogeochemical processes in an aquifer system.</title>
        <authorList>
            <person name="Anantharaman K."/>
            <person name="Brown C.T."/>
            <person name="Hug L.A."/>
            <person name="Sharon I."/>
            <person name="Castelle C.J."/>
            <person name="Probst A.J."/>
            <person name="Thomas B.C."/>
            <person name="Singh A."/>
            <person name="Wilkins M.J."/>
            <person name="Karaoz U."/>
            <person name="Brodie E.L."/>
            <person name="Williams K.H."/>
            <person name="Hubbard S.S."/>
            <person name="Banfield J.F."/>
        </authorList>
    </citation>
    <scope>NUCLEOTIDE SEQUENCE [LARGE SCALE GENOMIC DNA]</scope>
</reference>
<evidence type="ECO:0000256" key="3">
    <source>
        <dbReference type="ARBA" id="ARBA00004065"/>
    </source>
</evidence>
<dbReference type="SUPFAM" id="SSF53098">
    <property type="entry name" value="Ribonuclease H-like"/>
    <property type="match status" value="1"/>
</dbReference>
<keyword evidence="11" id="KW-0464">Manganese</keyword>
<keyword evidence="10 12" id="KW-0378">Hydrolase</keyword>
<dbReference type="PANTHER" id="PTHR10954">
    <property type="entry name" value="RIBONUCLEASE H2 SUBUNIT A"/>
    <property type="match status" value="1"/>
</dbReference>
<dbReference type="InterPro" id="IPR024567">
    <property type="entry name" value="RNase_HII/HIII_dom"/>
</dbReference>
<sequence>MQGSIGVDEAGRGPVAGPVAVGAVWVPKGFDFELLPRVDDSKKLTEKMRERAFRAACALVEKGILRYHVALISAEHIDARGITDAVRTGITACFAALDADPATTHVKLDGLLKAPEAFVHQETIIGGDASEPTIALASILAKVTRDRYMVSLHETSPAYGFAAHKGYGTKQHYRAIAEHGMMHEHRRSFLKKFSEGLGTN</sequence>
<dbReference type="GO" id="GO:0043137">
    <property type="term" value="P:DNA replication, removal of RNA primer"/>
    <property type="evidence" value="ECO:0007669"/>
    <property type="project" value="TreeGrafter"/>
</dbReference>
<dbReference type="GO" id="GO:0006298">
    <property type="term" value="P:mismatch repair"/>
    <property type="evidence" value="ECO:0007669"/>
    <property type="project" value="TreeGrafter"/>
</dbReference>
<keyword evidence="6" id="KW-0963">Cytoplasm</keyword>
<dbReference type="GO" id="GO:0003723">
    <property type="term" value="F:RNA binding"/>
    <property type="evidence" value="ECO:0007669"/>
    <property type="project" value="UniProtKB-UniRule"/>
</dbReference>
<evidence type="ECO:0000256" key="6">
    <source>
        <dbReference type="ARBA" id="ARBA00022490"/>
    </source>
</evidence>
<dbReference type="EC" id="3.1.26.4" evidence="13"/>
<comment type="caution">
    <text evidence="15">The sequence shown here is derived from an EMBL/GenBank/DDBJ whole genome shotgun (WGS) entry which is preliminary data.</text>
</comment>
<comment type="subcellular location">
    <subcellularLocation>
        <location evidence="4">Cytoplasm</location>
    </subcellularLocation>
</comment>
<proteinExistence type="inferred from homology"/>
<dbReference type="InterPro" id="IPR012337">
    <property type="entry name" value="RNaseH-like_sf"/>
</dbReference>
<dbReference type="NCBIfam" id="NF000595">
    <property type="entry name" value="PRK00015.1-3"/>
    <property type="match status" value="1"/>
</dbReference>
<comment type="function">
    <text evidence="3 13">Endonuclease that specifically degrades the RNA of RNA-DNA hybrids.</text>
</comment>
<dbReference type="EMBL" id="MFLF01000020">
    <property type="protein sequence ID" value="OGG59083.1"/>
    <property type="molecule type" value="Genomic_DNA"/>
</dbReference>
<evidence type="ECO:0000313" key="15">
    <source>
        <dbReference type="EMBL" id="OGG59083.1"/>
    </source>
</evidence>
<evidence type="ECO:0000256" key="7">
    <source>
        <dbReference type="ARBA" id="ARBA00022722"/>
    </source>
</evidence>
<keyword evidence="7 12" id="KW-0540">Nuclease</keyword>
<feature type="binding site" evidence="12">
    <location>
        <position position="9"/>
    </location>
    <ligand>
        <name>a divalent metal cation</name>
        <dbReference type="ChEBI" id="CHEBI:60240"/>
    </ligand>
</feature>
<dbReference type="InterPro" id="IPR022898">
    <property type="entry name" value="RNase_HII"/>
</dbReference>
<feature type="binding site" evidence="12">
    <location>
        <position position="109"/>
    </location>
    <ligand>
        <name>a divalent metal cation</name>
        <dbReference type="ChEBI" id="CHEBI:60240"/>
    </ligand>
</feature>
<dbReference type="STRING" id="1798492.A3C89_01590"/>
<comment type="cofactor">
    <cofactor evidence="12">
        <name>Mn(2+)</name>
        <dbReference type="ChEBI" id="CHEBI:29035"/>
    </cofactor>
    <cofactor evidence="12">
        <name>Mg(2+)</name>
        <dbReference type="ChEBI" id="CHEBI:18420"/>
    </cofactor>
    <text evidence="12">Manganese or magnesium. Binds 1 divalent metal ion per monomer in the absence of substrate. May bind a second metal ion after substrate binding.</text>
</comment>
<dbReference type="Proteomes" id="UP000178794">
    <property type="component" value="Unassembled WGS sequence"/>
</dbReference>
<evidence type="ECO:0000259" key="14">
    <source>
        <dbReference type="PROSITE" id="PS51975"/>
    </source>
</evidence>
<dbReference type="InterPro" id="IPR001352">
    <property type="entry name" value="RNase_HII/HIII"/>
</dbReference>
<dbReference type="Pfam" id="PF01351">
    <property type="entry name" value="RNase_HII"/>
    <property type="match status" value="1"/>
</dbReference>
<evidence type="ECO:0000313" key="16">
    <source>
        <dbReference type="Proteomes" id="UP000178794"/>
    </source>
</evidence>
<evidence type="ECO:0000256" key="1">
    <source>
        <dbReference type="ARBA" id="ARBA00000077"/>
    </source>
</evidence>
<evidence type="ECO:0000256" key="12">
    <source>
        <dbReference type="PROSITE-ProRule" id="PRU01319"/>
    </source>
</evidence>
<dbReference type="GO" id="GO:0032299">
    <property type="term" value="C:ribonuclease H2 complex"/>
    <property type="evidence" value="ECO:0007669"/>
    <property type="project" value="TreeGrafter"/>
</dbReference>
<organism evidence="15 16">
    <name type="scientific">Candidatus Kaiserbacteria bacterium RIFCSPHIGHO2_02_FULL_50_50</name>
    <dbReference type="NCBI Taxonomy" id="1798492"/>
    <lineage>
        <taxon>Bacteria</taxon>
        <taxon>Candidatus Kaiseribacteriota</taxon>
    </lineage>
</organism>
<dbReference type="PROSITE" id="PS51975">
    <property type="entry name" value="RNASE_H_2"/>
    <property type="match status" value="1"/>
</dbReference>
<protein>
    <recommendedName>
        <fullName evidence="13">Ribonuclease</fullName>
        <ecNumber evidence="13">3.1.26.4</ecNumber>
    </recommendedName>
</protein>
<evidence type="ECO:0000256" key="13">
    <source>
        <dbReference type="RuleBase" id="RU003515"/>
    </source>
</evidence>
<dbReference type="CDD" id="cd07182">
    <property type="entry name" value="RNase_HII_bacteria_HII_like"/>
    <property type="match status" value="1"/>
</dbReference>
<comment type="similarity">
    <text evidence="5 13">Belongs to the RNase HII family.</text>
</comment>
<evidence type="ECO:0000256" key="8">
    <source>
        <dbReference type="ARBA" id="ARBA00022723"/>
    </source>
</evidence>
<evidence type="ECO:0000256" key="5">
    <source>
        <dbReference type="ARBA" id="ARBA00007383"/>
    </source>
</evidence>
<dbReference type="GO" id="GO:0005737">
    <property type="term" value="C:cytoplasm"/>
    <property type="evidence" value="ECO:0007669"/>
    <property type="project" value="UniProtKB-SubCell"/>
</dbReference>
<gene>
    <name evidence="15" type="ORF">A3C89_01590</name>
</gene>
<evidence type="ECO:0000256" key="11">
    <source>
        <dbReference type="ARBA" id="ARBA00023211"/>
    </source>
</evidence>
<evidence type="ECO:0000256" key="10">
    <source>
        <dbReference type="ARBA" id="ARBA00022801"/>
    </source>
</evidence>
<evidence type="ECO:0000256" key="4">
    <source>
        <dbReference type="ARBA" id="ARBA00004496"/>
    </source>
</evidence>
<dbReference type="Gene3D" id="3.30.420.10">
    <property type="entry name" value="Ribonuclease H-like superfamily/Ribonuclease H"/>
    <property type="match status" value="1"/>
</dbReference>
<feature type="binding site" evidence="12">
    <location>
        <position position="8"/>
    </location>
    <ligand>
        <name>a divalent metal cation</name>
        <dbReference type="ChEBI" id="CHEBI:60240"/>
    </ligand>
</feature>
<accession>A0A1F6DCB6</accession>